<organism evidence="1 2">
    <name type="scientific">Aquipseudomonas guryensis</name>
    <dbReference type="NCBI Taxonomy" id="2759165"/>
    <lineage>
        <taxon>Bacteria</taxon>
        <taxon>Pseudomonadati</taxon>
        <taxon>Pseudomonadota</taxon>
        <taxon>Gammaproteobacteria</taxon>
        <taxon>Pseudomonadales</taxon>
        <taxon>Pseudomonadaceae</taxon>
        <taxon>Aquipseudomonas</taxon>
    </lineage>
</organism>
<keyword evidence="2" id="KW-1185">Reference proteome</keyword>
<protein>
    <submittedName>
        <fullName evidence="1">Uncharacterized protein</fullName>
    </submittedName>
</protein>
<accession>A0A7W4DEZ0</accession>
<evidence type="ECO:0000313" key="2">
    <source>
        <dbReference type="Proteomes" id="UP000581189"/>
    </source>
</evidence>
<dbReference type="AlphaFoldDB" id="A0A7W4DEZ0"/>
<comment type="caution">
    <text evidence="1">The sequence shown here is derived from an EMBL/GenBank/DDBJ whole genome shotgun (WGS) entry which is preliminary data.</text>
</comment>
<dbReference type="RefSeq" id="WP_182835304.1">
    <property type="nucleotide sequence ID" value="NZ_JACJFN010000006.1"/>
</dbReference>
<proteinExistence type="predicted"/>
<evidence type="ECO:0000313" key="1">
    <source>
        <dbReference type="EMBL" id="MBB1521370.1"/>
    </source>
</evidence>
<dbReference type="Proteomes" id="UP000581189">
    <property type="component" value="Unassembled WGS sequence"/>
</dbReference>
<sequence length="140" mass="16031">MFYMRLHRTWTDTDGMIQVSFQASNGPQSATIEFYAYPEEISDFSKALIEFPFTPNNHASFEYGTDPSYCCLFKLSAKLRNLSGHPVIELKYDNRRAIPEKAEGLFYMPCEATLINSFGKQLSKFATGEKSNIELEWSNT</sequence>
<dbReference type="EMBL" id="JACJFN010000006">
    <property type="protein sequence ID" value="MBB1521370.1"/>
    <property type="molecule type" value="Genomic_DNA"/>
</dbReference>
<gene>
    <name evidence="1" type="ORF">H3H45_19180</name>
</gene>
<name>A0A7W4DEZ0_9GAMM</name>
<reference evidence="1 2" key="1">
    <citation type="submission" date="2020-08" db="EMBL/GenBank/DDBJ databases">
        <authorList>
            <person name="Kim C.M."/>
        </authorList>
    </citation>
    <scope>NUCLEOTIDE SEQUENCE [LARGE SCALE GENOMIC DNA]</scope>
    <source>
        <strain evidence="1 2">SR9</strain>
    </source>
</reference>